<dbReference type="InterPro" id="IPR014729">
    <property type="entry name" value="Rossmann-like_a/b/a_fold"/>
</dbReference>
<dbReference type="Pfam" id="PF00582">
    <property type="entry name" value="Usp"/>
    <property type="match status" value="1"/>
</dbReference>
<keyword evidence="4" id="KW-1185">Reference proteome</keyword>
<dbReference type="InterPro" id="IPR006015">
    <property type="entry name" value="Universal_stress_UspA"/>
</dbReference>
<organism evidence="3 4">
    <name type="scientific">Massilia jejuensis</name>
    <dbReference type="NCBI Taxonomy" id="648894"/>
    <lineage>
        <taxon>Bacteria</taxon>
        <taxon>Pseudomonadati</taxon>
        <taxon>Pseudomonadota</taxon>
        <taxon>Betaproteobacteria</taxon>
        <taxon>Burkholderiales</taxon>
        <taxon>Oxalobacteraceae</taxon>
        <taxon>Telluria group</taxon>
        <taxon>Massilia</taxon>
    </lineage>
</organism>
<accession>A0ABW0PIW7</accession>
<gene>
    <name evidence="3" type="ORF">ACFPOU_15920</name>
</gene>
<dbReference type="PANTHER" id="PTHR46268:SF15">
    <property type="entry name" value="UNIVERSAL STRESS PROTEIN HP_0031"/>
    <property type="match status" value="1"/>
</dbReference>
<dbReference type="EMBL" id="JBHSMS010000047">
    <property type="protein sequence ID" value="MFC5512609.1"/>
    <property type="molecule type" value="Genomic_DNA"/>
</dbReference>
<protein>
    <submittedName>
        <fullName evidence="3">Universal stress protein</fullName>
    </submittedName>
</protein>
<comment type="similarity">
    <text evidence="1">Belongs to the universal stress protein A family.</text>
</comment>
<evidence type="ECO:0000259" key="2">
    <source>
        <dbReference type="Pfam" id="PF00582"/>
    </source>
</evidence>
<evidence type="ECO:0000313" key="3">
    <source>
        <dbReference type="EMBL" id="MFC5512609.1"/>
    </source>
</evidence>
<feature type="domain" description="UspA" evidence="2">
    <location>
        <begin position="1"/>
        <end position="145"/>
    </location>
</feature>
<evidence type="ECO:0000313" key="4">
    <source>
        <dbReference type="Proteomes" id="UP001596031"/>
    </source>
</evidence>
<dbReference type="PRINTS" id="PR01438">
    <property type="entry name" value="UNVRSLSTRESS"/>
</dbReference>
<dbReference type="InterPro" id="IPR006016">
    <property type="entry name" value="UspA"/>
</dbReference>
<proteinExistence type="inferred from homology"/>
<evidence type="ECO:0000256" key="1">
    <source>
        <dbReference type="ARBA" id="ARBA00008791"/>
    </source>
</evidence>
<dbReference type="SUPFAM" id="SSF52402">
    <property type="entry name" value="Adenine nucleotide alpha hydrolases-like"/>
    <property type="match status" value="1"/>
</dbReference>
<dbReference type="CDD" id="cd00293">
    <property type="entry name" value="USP-like"/>
    <property type="match status" value="1"/>
</dbReference>
<dbReference type="Gene3D" id="3.40.50.620">
    <property type="entry name" value="HUPs"/>
    <property type="match status" value="1"/>
</dbReference>
<sequence length="151" mass="15201">MFKRILVPTDGSAPARAATAAAIGLATEMGAEIVAFSVVQPAPLLFAADNAMALAGGADLGILEDEARRIVGEVAAAAHAAGVPCRALTAMSLATGDEIVDAVRRAGCDLVVMGSHGRHGLARLKVGSQTMRVLSTSPVPVLVLPPSAPRA</sequence>
<reference evidence="4" key="1">
    <citation type="journal article" date="2019" name="Int. J. Syst. Evol. Microbiol.">
        <title>The Global Catalogue of Microorganisms (GCM) 10K type strain sequencing project: providing services to taxonomists for standard genome sequencing and annotation.</title>
        <authorList>
            <consortium name="The Broad Institute Genomics Platform"/>
            <consortium name="The Broad Institute Genome Sequencing Center for Infectious Disease"/>
            <person name="Wu L."/>
            <person name="Ma J."/>
        </authorList>
    </citation>
    <scope>NUCLEOTIDE SEQUENCE [LARGE SCALE GENOMIC DNA]</scope>
    <source>
        <strain evidence="4">CCUG 38813</strain>
    </source>
</reference>
<dbReference type="RefSeq" id="WP_379723229.1">
    <property type="nucleotide sequence ID" value="NZ_JBHSMS010000047.1"/>
</dbReference>
<name>A0ABW0PIW7_9BURK</name>
<dbReference type="PANTHER" id="PTHR46268">
    <property type="entry name" value="STRESS RESPONSE PROTEIN NHAX"/>
    <property type="match status" value="1"/>
</dbReference>
<comment type="caution">
    <text evidence="3">The sequence shown here is derived from an EMBL/GenBank/DDBJ whole genome shotgun (WGS) entry which is preliminary data.</text>
</comment>
<dbReference type="Proteomes" id="UP001596031">
    <property type="component" value="Unassembled WGS sequence"/>
</dbReference>